<dbReference type="RefSeq" id="WP_053931252.1">
    <property type="nucleotide sequence ID" value="NZ_JBFADZ010000016.1"/>
</dbReference>
<dbReference type="PROSITE" id="PS51318">
    <property type="entry name" value="TAT"/>
    <property type="match status" value="1"/>
</dbReference>
<dbReference type="Proteomes" id="UP001596208">
    <property type="component" value="Unassembled WGS sequence"/>
</dbReference>
<evidence type="ECO:0000313" key="3">
    <source>
        <dbReference type="EMBL" id="MFC5173742.1"/>
    </source>
</evidence>
<accession>A0ABW0B9S0</accession>
<name>A0ABW0B9S0_9ACTN</name>
<feature type="domain" description="Peptidoglycan binding-like" evidence="2">
    <location>
        <begin position="183"/>
        <end position="236"/>
    </location>
</feature>
<dbReference type="SUPFAM" id="SSF47090">
    <property type="entry name" value="PGBD-like"/>
    <property type="match status" value="2"/>
</dbReference>
<organism evidence="3 4">
    <name type="scientific">Streptomyces mutomycini</name>
    <dbReference type="NCBI Taxonomy" id="284036"/>
    <lineage>
        <taxon>Bacteria</taxon>
        <taxon>Bacillati</taxon>
        <taxon>Actinomycetota</taxon>
        <taxon>Actinomycetes</taxon>
        <taxon>Kitasatosporales</taxon>
        <taxon>Streptomycetaceae</taxon>
        <taxon>Streptomyces</taxon>
    </lineage>
</organism>
<gene>
    <name evidence="3" type="ORF">ACFPRK_24555</name>
</gene>
<evidence type="ECO:0000256" key="1">
    <source>
        <dbReference type="SAM" id="MobiDB-lite"/>
    </source>
</evidence>
<reference evidence="4" key="1">
    <citation type="journal article" date="2019" name="Int. J. Syst. Evol. Microbiol.">
        <title>The Global Catalogue of Microorganisms (GCM) 10K type strain sequencing project: providing services to taxonomists for standard genome sequencing and annotation.</title>
        <authorList>
            <consortium name="The Broad Institute Genomics Platform"/>
            <consortium name="The Broad Institute Genome Sequencing Center for Infectious Disease"/>
            <person name="Wu L."/>
            <person name="Ma J."/>
        </authorList>
    </citation>
    <scope>NUCLEOTIDE SEQUENCE [LARGE SCALE GENOMIC DNA]</scope>
    <source>
        <strain evidence="4">CGMCC 4.1721</strain>
    </source>
</reference>
<evidence type="ECO:0000259" key="2">
    <source>
        <dbReference type="Pfam" id="PF01471"/>
    </source>
</evidence>
<keyword evidence="4" id="KW-1185">Reference proteome</keyword>
<dbReference type="InterPro" id="IPR006311">
    <property type="entry name" value="TAT_signal"/>
</dbReference>
<feature type="region of interest" description="Disordered" evidence="1">
    <location>
        <begin position="1"/>
        <end position="29"/>
    </location>
</feature>
<dbReference type="Pfam" id="PF01471">
    <property type="entry name" value="PG_binding_1"/>
    <property type="match status" value="2"/>
</dbReference>
<dbReference type="Gene3D" id="1.10.101.10">
    <property type="entry name" value="PGBD-like superfamily/PGBD"/>
    <property type="match status" value="2"/>
</dbReference>
<proteinExistence type="predicted"/>
<feature type="domain" description="Peptidoglycan binding-like" evidence="2">
    <location>
        <begin position="249"/>
        <end position="299"/>
    </location>
</feature>
<dbReference type="InterPro" id="IPR036365">
    <property type="entry name" value="PGBD-like_sf"/>
</dbReference>
<dbReference type="InterPro" id="IPR002477">
    <property type="entry name" value="Peptidoglycan-bd-like"/>
</dbReference>
<protein>
    <submittedName>
        <fullName evidence="3">Peptidoglycan-binding protein</fullName>
    </submittedName>
</protein>
<evidence type="ECO:0000313" key="4">
    <source>
        <dbReference type="Proteomes" id="UP001596208"/>
    </source>
</evidence>
<dbReference type="InterPro" id="IPR036366">
    <property type="entry name" value="PGBDSf"/>
</dbReference>
<comment type="caution">
    <text evidence="3">The sequence shown here is derived from an EMBL/GenBank/DDBJ whole genome shotgun (WGS) entry which is preliminary data.</text>
</comment>
<dbReference type="EMBL" id="JBHSKI010000012">
    <property type="protein sequence ID" value="MFC5173742.1"/>
    <property type="molecule type" value="Genomic_DNA"/>
</dbReference>
<sequence>MTSLDDVPTLRRSGSGGRRRSLTGRGALPSFAPSRRTVLQAATAAGFAALGVFSAAREAYADGYDIWTGACPSYAADHNCSPGCGPSTIYADACVTSGTNTGFHRTDGVAWTLRPNQCYAGTYDGWLWRYSAACGNCGCGIERRCHDGYRNTGSGWVKSICRWTTDCDCPGSVTWPTIGRGATGPDVFTIQHLLAHHGHPTDVDGIFGVDTEAQVEAFQSAKGLSPTGSVSAATWPVLVVTVRQGDVNDAVRGAQRQLNKHGSALTVDGNFGSLTRQAVVSFQSLHGLTADGVVGKNTWLTLTGTV</sequence>